<dbReference type="EMBL" id="JACVVK020000684">
    <property type="protein sequence ID" value="KAK7456529.1"/>
    <property type="molecule type" value="Genomic_DNA"/>
</dbReference>
<organism evidence="1 2">
    <name type="scientific">Batillaria attramentaria</name>
    <dbReference type="NCBI Taxonomy" id="370345"/>
    <lineage>
        <taxon>Eukaryota</taxon>
        <taxon>Metazoa</taxon>
        <taxon>Spiralia</taxon>
        <taxon>Lophotrochozoa</taxon>
        <taxon>Mollusca</taxon>
        <taxon>Gastropoda</taxon>
        <taxon>Caenogastropoda</taxon>
        <taxon>Sorbeoconcha</taxon>
        <taxon>Cerithioidea</taxon>
        <taxon>Batillariidae</taxon>
        <taxon>Batillaria</taxon>
    </lineage>
</organism>
<evidence type="ECO:0000313" key="1">
    <source>
        <dbReference type="EMBL" id="KAK7456529.1"/>
    </source>
</evidence>
<dbReference type="Proteomes" id="UP001519460">
    <property type="component" value="Unassembled WGS sequence"/>
</dbReference>
<protein>
    <submittedName>
        <fullName evidence="1">Uncharacterized protein</fullName>
    </submittedName>
</protein>
<comment type="caution">
    <text evidence="1">The sequence shown here is derived from an EMBL/GenBank/DDBJ whole genome shotgun (WGS) entry which is preliminary data.</text>
</comment>
<dbReference type="AlphaFoldDB" id="A0ABD0J3D6"/>
<accession>A0ABD0J3D6</accession>
<sequence length="126" mass="14465">MRSHSYKTMRQNEKSEQYAADHRRCVFSSLNQPLLLLAATKDRSPYYNLRSQYRPDIVHLLCLANIWSAQRHLRINVAKQDSGVIAWLRTARSTLTSALSNVSRYECSPFVLCKTTERSSSRSVTG</sequence>
<proteinExistence type="predicted"/>
<reference evidence="1 2" key="1">
    <citation type="journal article" date="2023" name="Sci. Data">
        <title>Genome assembly of the Korean intertidal mud-creeper Batillaria attramentaria.</title>
        <authorList>
            <person name="Patra A.K."/>
            <person name="Ho P.T."/>
            <person name="Jun S."/>
            <person name="Lee S.J."/>
            <person name="Kim Y."/>
            <person name="Won Y.J."/>
        </authorList>
    </citation>
    <scope>NUCLEOTIDE SEQUENCE [LARGE SCALE GENOMIC DNA]</scope>
    <source>
        <strain evidence="1">Wonlab-2016</strain>
    </source>
</reference>
<keyword evidence="2" id="KW-1185">Reference proteome</keyword>
<name>A0ABD0J3D6_9CAEN</name>
<evidence type="ECO:0000313" key="2">
    <source>
        <dbReference type="Proteomes" id="UP001519460"/>
    </source>
</evidence>
<gene>
    <name evidence="1" type="ORF">BaRGS_00039385</name>
</gene>